<dbReference type="AlphaFoldDB" id="A0A2B4S6B9"/>
<feature type="domain" description="FP protein C-terminal" evidence="3">
    <location>
        <begin position="343"/>
        <end position="393"/>
    </location>
</feature>
<dbReference type="InterPro" id="IPR057251">
    <property type="entry name" value="FP_C"/>
</dbReference>
<evidence type="ECO:0000256" key="2">
    <source>
        <dbReference type="SAM" id="MobiDB-lite"/>
    </source>
</evidence>
<dbReference type="Proteomes" id="UP000225706">
    <property type="component" value="Unassembled WGS sequence"/>
</dbReference>
<comment type="caution">
    <text evidence="4">The sequence shown here is derived from an EMBL/GenBank/DDBJ whole genome shotgun (WGS) entry which is preliminary data.</text>
</comment>
<accession>A0A2B4S6B9</accession>
<feature type="region of interest" description="Disordered" evidence="2">
    <location>
        <begin position="12"/>
        <end position="31"/>
    </location>
</feature>
<dbReference type="Pfam" id="PF25298">
    <property type="entry name" value="Baculo_FP_2nd"/>
    <property type="match status" value="1"/>
</dbReference>
<name>A0A2B4S6B9_STYPI</name>
<evidence type="ECO:0000313" key="4">
    <source>
        <dbReference type="EMBL" id="PFX24593.1"/>
    </source>
</evidence>
<evidence type="ECO:0000313" key="5">
    <source>
        <dbReference type="Proteomes" id="UP000225706"/>
    </source>
</evidence>
<feature type="coiled-coil region" evidence="1">
    <location>
        <begin position="133"/>
        <end position="167"/>
    </location>
</feature>
<keyword evidence="5" id="KW-1185">Reference proteome</keyword>
<reference evidence="5" key="1">
    <citation type="journal article" date="2017" name="bioRxiv">
        <title>Comparative analysis of the genomes of Stylophora pistillata and Acropora digitifera provides evidence for extensive differences between species of corals.</title>
        <authorList>
            <person name="Voolstra C.R."/>
            <person name="Li Y."/>
            <person name="Liew Y.J."/>
            <person name="Baumgarten S."/>
            <person name="Zoccola D."/>
            <person name="Flot J.-F."/>
            <person name="Tambutte S."/>
            <person name="Allemand D."/>
            <person name="Aranda M."/>
        </authorList>
    </citation>
    <scope>NUCLEOTIDE SEQUENCE [LARGE SCALE GENOMIC DNA]</scope>
</reference>
<organism evidence="4 5">
    <name type="scientific">Stylophora pistillata</name>
    <name type="common">Smooth cauliflower coral</name>
    <dbReference type="NCBI Taxonomy" id="50429"/>
    <lineage>
        <taxon>Eukaryota</taxon>
        <taxon>Metazoa</taxon>
        <taxon>Cnidaria</taxon>
        <taxon>Anthozoa</taxon>
        <taxon>Hexacorallia</taxon>
        <taxon>Scleractinia</taxon>
        <taxon>Astrocoeniina</taxon>
        <taxon>Pocilloporidae</taxon>
        <taxon>Stylophora</taxon>
    </lineage>
</organism>
<protein>
    <recommendedName>
        <fullName evidence="3">FP protein C-terminal domain-containing protein</fullName>
    </recommendedName>
</protein>
<gene>
    <name evidence="4" type="ORF">AWC38_SpisGene10800</name>
</gene>
<keyword evidence="1" id="KW-0175">Coiled coil</keyword>
<dbReference type="OrthoDB" id="5984307at2759"/>
<proteinExistence type="predicted"/>
<evidence type="ECO:0000256" key="1">
    <source>
        <dbReference type="SAM" id="Coils"/>
    </source>
</evidence>
<evidence type="ECO:0000259" key="3">
    <source>
        <dbReference type="Pfam" id="PF25298"/>
    </source>
</evidence>
<sequence>MDFPDWKKIKFISDSGGGGRDESSDESFFSDDSEFNYIPEYVAFESEIATESGEMEEREDNIEGPNSNEALAYREKLKRDRMLTSRLKGLESTGSDRKQQIPSPVSTFDKLGLTTVTSRIFRQGGNASNFKQGNQLKKENQQLRNEIEDLKKQLDKLTEEIGHRREEINHDAGIEHGGDTVGKERSVEFVSAQCDDFEAFKKYASKELKRLSSRLNVISDTCDRISQSIDGFEMYSYQFNIKVIGLPLLAAKETTEQTANLCLQLFHQMGVKDVSINDIDIAHRVPSRNPSNRPDAIVCKFVRRMVKEKIMASRKTIRNITAQQLGFSSEIDVSHLNIYDHLTPRLQTLLYEAKKFKEANSFKFCWAKNGSVFLRKSENSPIRKFANMEDLNAFTQG</sequence>
<dbReference type="EMBL" id="LSMT01000172">
    <property type="protein sequence ID" value="PFX24593.1"/>
    <property type="molecule type" value="Genomic_DNA"/>
</dbReference>
<dbReference type="Gene3D" id="3.30.70.1820">
    <property type="entry name" value="L1 transposable element, RRM domain"/>
    <property type="match status" value="1"/>
</dbReference>